<keyword evidence="3" id="KW-1185">Reference proteome</keyword>
<gene>
    <name evidence="2" type="ORF">Apau_0463</name>
</gene>
<reference evidence="2 3" key="1">
    <citation type="journal article" date="2010" name="Stand. Genomic Sci.">
        <title>Non-contiguous finished genome sequence of Aminomonas paucivorans type strain (GLU-3).</title>
        <authorList>
            <person name="Pitluck S."/>
            <person name="Yasawong M."/>
            <person name="Held B."/>
            <person name="Lapidus A."/>
            <person name="Nolan M."/>
            <person name="Copeland A."/>
            <person name="Lucas S."/>
            <person name="Del Rio T.G."/>
            <person name="Tice H."/>
            <person name="Cheng J.F."/>
            <person name="Chertkov O."/>
            <person name="Goodwin L."/>
            <person name="Tapia R."/>
            <person name="Han C."/>
            <person name="Liolios K."/>
            <person name="Ivanova N."/>
            <person name="Mavromatis K."/>
            <person name="Ovchinnikova G."/>
            <person name="Pati A."/>
            <person name="Chen A."/>
            <person name="Palaniappan K."/>
            <person name="Land M."/>
            <person name="Hauser L."/>
            <person name="Chang Y.J."/>
            <person name="Jeffries C.D."/>
            <person name="Pukall R."/>
            <person name="Spring S."/>
            <person name="Rohde M."/>
            <person name="Sikorski J."/>
            <person name="Goker M."/>
            <person name="Woyke T."/>
            <person name="Bristow J."/>
            <person name="Eisen J.A."/>
            <person name="Markowitz V."/>
            <person name="Hugenholtz P."/>
            <person name="Kyrpides N.C."/>
            <person name="Klenk H.P."/>
        </authorList>
    </citation>
    <scope>NUCLEOTIDE SEQUENCE [LARGE SCALE GENOMIC DNA]</scope>
    <source>
        <strain evidence="2 3">DSM 12260</strain>
    </source>
</reference>
<organism evidence="2 3">
    <name type="scientific">Aminomonas paucivorans DSM 12260</name>
    <dbReference type="NCBI Taxonomy" id="584708"/>
    <lineage>
        <taxon>Bacteria</taxon>
        <taxon>Thermotogati</taxon>
        <taxon>Synergistota</taxon>
        <taxon>Synergistia</taxon>
        <taxon>Synergistales</taxon>
        <taxon>Synergistaceae</taxon>
        <taxon>Aminomonas</taxon>
    </lineage>
</organism>
<accession>E3CZW5</accession>
<evidence type="ECO:0000313" key="3">
    <source>
        <dbReference type="Proteomes" id="UP000005096"/>
    </source>
</evidence>
<protein>
    <recommendedName>
        <fullName evidence="1">DUF1659 domain-containing protein</fullName>
    </recommendedName>
</protein>
<dbReference type="PaxDb" id="584708-Apau_0463"/>
<proteinExistence type="predicted"/>
<dbReference type="Pfam" id="PF07872">
    <property type="entry name" value="DUF1659"/>
    <property type="match status" value="1"/>
</dbReference>
<feature type="domain" description="DUF1659" evidence="1">
    <location>
        <begin position="4"/>
        <end position="69"/>
    </location>
</feature>
<evidence type="ECO:0000313" key="2">
    <source>
        <dbReference type="EMBL" id="EFQ22897.1"/>
    </source>
</evidence>
<evidence type="ECO:0000259" key="1">
    <source>
        <dbReference type="Pfam" id="PF07872"/>
    </source>
</evidence>
<sequence>MASYNTLKSSMSLVLDLGVGPDGKGKSKTVTLSRLKASATADAVDAVADALSPLLAYPVLEVLKTDTDGVAD</sequence>
<dbReference type="AlphaFoldDB" id="E3CZW5"/>
<dbReference type="RefSeq" id="WP_006300050.1">
    <property type="nucleotide sequence ID" value="NZ_CM001022.1"/>
</dbReference>
<dbReference type="InterPro" id="IPR012454">
    <property type="entry name" value="DUF1659"/>
</dbReference>
<name>E3CZW5_9BACT</name>
<dbReference type="Proteomes" id="UP000005096">
    <property type="component" value="Chromosome"/>
</dbReference>
<dbReference type="HOGENOM" id="CLU_196603_1_3_0"/>
<dbReference type="STRING" id="584708.Apau_0463"/>
<dbReference type="EMBL" id="CM001022">
    <property type="protein sequence ID" value="EFQ22897.1"/>
    <property type="molecule type" value="Genomic_DNA"/>
</dbReference>